<keyword evidence="1" id="KW-0732">Signal</keyword>
<accession>A0A5M8Q1J0</accession>
<evidence type="ECO:0000256" key="1">
    <source>
        <dbReference type="SAM" id="SignalP"/>
    </source>
</evidence>
<dbReference type="Proteomes" id="UP000324767">
    <property type="component" value="Unassembled WGS sequence"/>
</dbReference>
<name>A0A5M8Q1J0_9LECA</name>
<reference evidence="2 3" key="1">
    <citation type="submission" date="2019-09" db="EMBL/GenBank/DDBJ databases">
        <title>The hologenome of the rock-dwelling lichen Lasallia pustulata.</title>
        <authorList>
            <person name="Greshake Tzovaras B."/>
            <person name="Segers F."/>
            <person name="Bicker A."/>
            <person name="Dal Grande F."/>
            <person name="Otte J."/>
            <person name="Hankeln T."/>
            <person name="Schmitt I."/>
            <person name="Ebersberger I."/>
        </authorList>
    </citation>
    <scope>NUCLEOTIDE SEQUENCE [LARGE SCALE GENOMIC DNA]</scope>
    <source>
        <strain evidence="2">A1-1</strain>
    </source>
</reference>
<feature type="chain" id="PRO_5024429713" evidence="1">
    <location>
        <begin position="22"/>
        <end position="185"/>
    </location>
</feature>
<dbReference type="OrthoDB" id="10491914at2759"/>
<feature type="signal peptide" evidence="1">
    <location>
        <begin position="1"/>
        <end position="21"/>
    </location>
</feature>
<evidence type="ECO:0000313" key="2">
    <source>
        <dbReference type="EMBL" id="KAA6415192.1"/>
    </source>
</evidence>
<comment type="caution">
    <text evidence="2">The sequence shown here is derived from an EMBL/GenBank/DDBJ whole genome shotgun (WGS) entry which is preliminary data.</text>
</comment>
<gene>
    <name evidence="2" type="ORF">FRX48_01945</name>
</gene>
<evidence type="ECO:0000313" key="3">
    <source>
        <dbReference type="Proteomes" id="UP000324767"/>
    </source>
</evidence>
<dbReference type="AlphaFoldDB" id="A0A5M8Q1J0"/>
<dbReference type="EMBL" id="VXIT01000002">
    <property type="protein sequence ID" value="KAA6415192.1"/>
    <property type="molecule type" value="Genomic_DNA"/>
</dbReference>
<protein>
    <submittedName>
        <fullName evidence="2">Uncharacterized protein</fullName>
    </submittedName>
</protein>
<proteinExistence type="predicted"/>
<organism evidence="2 3">
    <name type="scientific">Lasallia pustulata</name>
    <dbReference type="NCBI Taxonomy" id="136370"/>
    <lineage>
        <taxon>Eukaryota</taxon>
        <taxon>Fungi</taxon>
        <taxon>Dikarya</taxon>
        <taxon>Ascomycota</taxon>
        <taxon>Pezizomycotina</taxon>
        <taxon>Lecanoromycetes</taxon>
        <taxon>OSLEUM clade</taxon>
        <taxon>Umbilicariomycetidae</taxon>
        <taxon>Umbilicariales</taxon>
        <taxon>Umbilicariaceae</taxon>
        <taxon>Lasallia</taxon>
    </lineage>
</organism>
<sequence length="185" mass="20109">MRAYILPAILALTHFTALTLTAPLTTDNLTPLEARTHDFLNAADQAAETHSALVPRTGPPIWWNDPAGSGTKILITFMSRYPGHFILKLITTAYVALNNHISANGDGLLPGGIFEAEYSGLNLWTRNSNNHQQTFGVLKGVLNALNHYMFTEQIGSATFVIFDGMTQVGVGGIGPKELFREGEKV</sequence>